<evidence type="ECO:0000313" key="2">
    <source>
        <dbReference type="EMBL" id="CAF2106963.1"/>
    </source>
</evidence>
<sequence length="192" mass="21324">MTNVSVFLSDLQTGRSSSIVQVRLLCFWEARNVHRGGEFMGVVMLLMDSQATMMPAHRECTPACNPQASSESGLIGEITVVKSSVTDPPQDKTHVIATIKMGNHMSVTMSVTPPNRPTHRSIDRPTIKQEHDRRTTHTKGLEMKGQPASQLSNKNMTDRPTQHHGPEALRDGLGTIRPESQNLLHDLDQFIH</sequence>
<accession>A0A816U628</accession>
<name>A0A816U628_BRANA</name>
<feature type="compositionally biased region" description="Basic and acidic residues" evidence="1">
    <location>
        <begin position="120"/>
        <end position="142"/>
    </location>
</feature>
<dbReference type="EMBL" id="HG994372">
    <property type="protein sequence ID" value="CAF2106963.1"/>
    <property type="molecule type" value="Genomic_DNA"/>
</dbReference>
<dbReference type="Proteomes" id="UP001295469">
    <property type="component" value="Chromosome C08"/>
</dbReference>
<reference evidence="2" key="1">
    <citation type="submission" date="2021-01" db="EMBL/GenBank/DDBJ databases">
        <authorList>
            <consortium name="Genoscope - CEA"/>
            <person name="William W."/>
        </authorList>
    </citation>
    <scope>NUCLEOTIDE SEQUENCE</scope>
</reference>
<proteinExistence type="predicted"/>
<evidence type="ECO:0000256" key="1">
    <source>
        <dbReference type="SAM" id="MobiDB-lite"/>
    </source>
</evidence>
<feature type="compositionally biased region" description="Basic and acidic residues" evidence="1">
    <location>
        <begin position="156"/>
        <end position="170"/>
    </location>
</feature>
<gene>
    <name evidence="2" type="ORF">DARMORV10_C08P08660.1</name>
</gene>
<protein>
    <submittedName>
        <fullName evidence="2">(rape) hypothetical protein</fullName>
    </submittedName>
</protein>
<organism evidence="2">
    <name type="scientific">Brassica napus</name>
    <name type="common">Rape</name>
    <dbReference type="NCBI Taxonomy" id="3708"/>
    <lineage>
        <taxon>Eukaryota</taxon>
        <taxon>Viridiplantae</taxon>
        <taxon>Streptophyta</taxon>
        <taxon>Embryophyta</taxon>
        <taxon>Tracheophyta</taxon>
        <taxon>Spermatophyta</taxon>
        <taxon>Magnoliopsida</taxon>
        <taxon>eudicotyledons</taxon>
        <taxon>Gunneridae</taxon>
        <taxon>Pentapetalae</taxon>
        <taxon>rosids</taxon>
        <taxon>malvids</taxon>
        <taxon>Brassicales</taxon>
        <taxon>Brassicaceae</taxon>
        <taxon>Brassiceae</taxon>
        <taxon>Brassica</taxon>
    </lineage>
</organism>
<dbReference type="AlphaFoldDB" id="A0A816U628"/>
<feature type="region of interest" description="Disordered" evidence="1">
    <location>
        <begin position="108"/>
        <end position="176"/>
    </location>
</feature>